<feature type="domain" description="Aminoglycoside phosphotransferase" evidence="1">
    <location>
        <begin position="59"/>
        <end position="240"/>
    </location>
</feature>
<reference evidence="2" key="1">
    <citation type="submission" date="2021-01" db="EMBL/GenBank/DDBJ databases">
        <title>Whole genome shotgun sequence of Actinoplanes capillaceus NBRC 16408.</title>
        <authorList>
            <person name="Komaki H."/>
            <person name="Tamura T."/>
        </authorList>
    </citation>
    <scope>NUCLEOTIDE SEQUENCE [LARGE SCALE GENOMIC DNA]</scope>
    <source>
        <strain evidence="2">NBRC 16408</strain>
    </source>
</reference>
<dbReference type="InterPro" id="IPR011009">
    <property type="entry name" value="Kinase-like_dom_sf"/>
</dbReference>
<organism evidence="2">
    <name type="scientific">Actinoplanes campanulatus</name>
    <dbReference type="NCBI Taxonomy" id="113559"/>
    <lineage>
        <taxon>Bacteria</taxon>
        <taxon>Bacillati</taxon>
        <taxon>Actinomycetota</taxon>
        <taxon>Actinomycetes</taxon>
        <taxon>Micromonosporales</taxon>
        <taxon>Micromonosporaceae</taxon>
        <taxon>Actinoplanes</taxon>
    </lineage>
</organism>
<evidence type="ECO:0000313" key="2">
    <source>
        <dbReference type="EMBL" id="GID51432.1"/>
    </source>
</evidence>
<gene>
    <name evidence="2" type="primary">hasP</name>
    <name evidence="2" type="ORF">Aca07nite_87070</name>
</gene>
<comment type="caution">
    <text evidence="2">The sequence shown here is derived from an EMBL/GenBank/DDBJ whole genome shotgun (WGS) entry which is preliminary data.</text>
</comment>
<protein>
    <submittedName>
        <fullName evidence="2">3-hydroxyasparagine phosphotransferase</fullName>
    </submittedName>
</protein>
<dbReference type="InterPro" id="IPR002575">
    <property type="entry name" value="Aminoglycoside_PTrfase"/>
</dbReference>
<dbReference type="Pfam" id="PF01636">
    <property type="entry name" value="APH"/>
    <property type="match status" value="1"/>
</dbReference>
<evidence type="ECO:0000259" key="1">
    <source>
        <dbReference type="Pfam" id="PF01636"/>
    </source>
</evidence>
<accession>A0ABQ3WYT5</accession>
<sequence length="291" mass="32039">MSDIAMSPELRDRVVGCCPGLRIEGIMHRSDKAVVLTGMLADLAVVAKILLDTDTFWQTKFAAEIDTYRAFMRVPPPVPAPKLVAADPGAGVLITTRLAGALVSRDRYPTLTSTEAAPLLQAAEALQTWTVADETLPIVWDYPHRFRRYRADYGLLTRQDEEALLRLTEVAGPVRPGHGDLLPANVLHTGNALTGVLDWEFTGRFLRGIDAALLWILLGAVPQARERAEQLGGSGIADRASFWVNVATLCVRELRTHGELSPGPLRQQRLAHLETTWTAARGRFHELARQL</sequence>
<dbReference type="SUPFAM" id="SSF56112">
    <property type="entry name" value="Protein kinase-like (PK-like)"/>
    <property type="match status" value="1"/>
</dbReference>
<proteinExistence type="predicted"/>
<dbReference type="EMBL" id="BOMF01000182">
    <property type="protein sequence ID" value="GID51432.1"/>
    <property type="molecule type" value="Genomic_DNA"/>
</dbReference>
<name>A0ABQ3WYT5_9ACTN</name>
<dbReference type="RefSeq" id="WP_204301416.1">
    <property type="nucleotide sequence ID" value="NZ_BAAAGQ010000060.1"/>
</dbReference>